<keyword evidence="2" id="KW-0677">Repeat</keyword>
<evidence type="ECO:0000313" key="7">
    <source>
        <dbReference type="Proteomes" id="UP001148018"/>
    </source>
</evidence>
<dbReference type="OrthoDB" id="539213at2759"/>
<dbReference type="Gene3D" id="1.25.40.20">
    <property type="entry name" value="Ankyrin repeat-containing domain"/>
    <property type="match status" value="2"/>
</dbReference>
<dbReference type="GO" id="GO:0005737">
    <property type="term" value="C:cytoplasm"/>
    <property type="evidence" value="ECO:0007669"/>
    <property type="project" value="TreeGrafter"/>
</dbReference>
<evidence type="ECO:0000313" key="6">
    <source>
        <dbReference type="EMBL" id="KAJ3609336.1"/>
    </source>
</evidence>
<name>A0A9Q0ELV8_9TELE</name>
<evidence type="ECO:0000256" key="4">
    <source>
        <dbReference type="PROSITE-ProRule" id="PRU00023"/>
    </source>
</evidence>
<dbReference type="SMART" id="SM00969">
    <property type="entry name" value="SOCS_box"/>
    <property type="match status" value="1"/>
</dbReference>
<dbReference type="Proteomes" id="UP001148018">
    <property type="component" value="Unassembled WGS sequence"/>
</dbReference>
<feature type="repeat" description="ANK" evidence="4">
    <location>
        <begin position="137"/>
        <end position="169"/>
    </location>
</feature>
<feature type="repeat" description="ANK" evidence="4">
    <location>
        <begin position="249"/>
        <end position="281"/>
    </location>
</feature>
<dbReference type="SUPFAM" id="SSF48403">
    <property type="entry name" value="Ankyrin repeat"/>
    <property type="match status" value="1"/>
</dbReference>
<dbReference type="PANTHER" id="PTHR24189">
    <property type="entry name" value="MYOTROPHIN"/>
    <property type="match status" value="1"/>
</dbReference>
<protein>
    <recommendedName>
        <fullName evidence="5">SOCS box domain-containing protein</fullName>
    </recommendedName>
</protein>
<dbReference type="EMBL" id="JANIIK010000039">
    <property type="protein sequence ID" value="KAJ3609336.1"/>
    <property type="molecule type" value="Genomic_DNA"/>
</dbReference>
<keyword evidence="7" id="KW-1185">Reference proteome</keyword>
<proteinExistence type="predicted"/>
<dbReference type="GO" id="GO:0005634">
    <property type="term" value="C:nucleus"/>
    <property type="evidence" value="ECO:0007669"/>
    <property type="project" value="TreeGrafter"/>
</dbReference>
<organism evidence="6 7">
    <name type="scientific">Muraenolepis orangiensis</name>
    <name type="common">Patagonian moray cod</name>
    <dbReference type="NCBI Taxonomy" id="630683"/>
    <lineage>
        <taxon>Eukaryota</taxon>
        <taxon>Metazoa</taxon>
        <taxon>Chordata</taxon>
        <taxon>Craniata</taxon>
        <taxon>Vertebrata</taxon>
        <taxon>Euteleostomi</taxon>
        <taxon>Actinopterygii</taxon>
        <taxon>Neopterygii</taxon>
        <taxon>Teleostei</taxon>
        <taxon>Neoteleostei</taxon>
        <taxon>Acanthomorphata</taxon>
        <taxon>Zeiogadaria</taxon>
        <taxon>Gadariae</taxon>
        <taxon>Gadiformes</taxon>
        <taxon>Muraenolepidoidei</taxon>
        <taxon>Muraenolepididae</taxon>
        <taxon>Muraenolepis</taxon>
    </lineage>
</organism>
<dbReference type="InterPro" id="IPR050745">
    <property type="entry name" value="Multifunctional_regulatory"/>
</dbReference>
<dbReference type="Gene3D" id="1.10.750.20">
    <property type="entry name" value="SOCS box"/>
    <property type="match status" value="1"/>
</dbReference>
<dbReference type="InterPro" id="IPR036036">
    <property type="entry name" value="SOCS_box-like_dom_sf"/>
</dbReference>
<dbReference type="Pfam" id="PF12796">
    <property type="entry name" value="Ank_2"/>
    <property type="match status" value="1"/>
</dbReference>
<sequence>MEEELSPGRRAAKELKARFLDALQRNDGRAALELLHTSDLDIDTVLEVEDRGMVLASYKQGYWLPGYKLEKSWAMGVHVCVMLDAVEALLVLLQKGAALNRKPNGKTPLHVACEAAHADCAALLLDHGARVNSRSLSGHTALHYCITRPAVDCAKLLLLRGGKVNAVSEDSQEDTPLHTAARRGLPELAALYLAAGAAVNAANAHGETPLLTAAFWAFDPKEQRYSEDHHLVCRILLDHSADPNVPEEDNKTALHKAAWNCDHVLLRMLLEGGAHARAMDINGCAPIQYLLKVTGVRAGGVPELCYQLLLNHNAARIYPPQFHKVLQACHDFPEAVEILANSYERLKPTRKWRSSIPDDCYQRHRGFYDSLFAAWSAGPRSLMHLARCTVRTALGGMCHATVPQLPLPPAVQRYLLLEPDGALY</sequence>
<dbReference type="Pfam" id="PF07525">
    <property type="entry name" value="SOCS_box"/>
    <property type="match status" value="1"/>
</dbReference>
<evidence type="ECO:0000256" key="1">
    <source>
        <dbReference type="ARBA" id="ARBA00004906"/>
    </source>
</evidence>
<dbReference type="AlphaFoldDB" id="A0A9Q0ELV8"/>
<dbReference type="PROSITE" id="PS50225">
    <property type="entry name" value="SOCS"/>
    <property type="match status" value="1"/>
</dbReference>
<dbReference type="InterPro" id="IPR036770">
    <property type="entry name" value="Ankyrin_rpt-contain_sf"/>
</dbReference>
<dbReference type="PRINTS" id="PR01415">
    <property type="entry name" value="ANKYRIN"/>
</dbReference>
<dbReference type="PANTHER" id="PTHR24189:SF71">
    <property type="entry name" value="ANKYRIN REPEAT DOMAIN 39"/>
    <property type="match status" value="1"/>
</dbReference>
<dbReference type="SUPFAM" id="SSF158235">
    <property type="entry name" value="SOCS box-like"/>
    <property type="match status" value="1"/>
</dbReference>
<reference evidence="6" key="1">
    <citation type="submission" date="2022-07" db="EMBL/GenBank/DDBJ databases">
        <title>Chromosome-level genome of Muraenolepis orangiensis.</title>
        <authorList>
            <person name="Kim J."/>
        </authorList>
    </citation>
    <scope>NUCLEOTIDE SEQUENCE</scope>
    <source>
        <strain evidence="6">KU_S4_2022</strain>
        <tissue evidence="6">Muscle</tissue>
    </source>
</reference>
<evidence type="ECO:0000259" key="5">
    <source>
        <dbReference type="PROSITE" id="PS50225"/>
    </source>
</evidence>
<gene>
    <name evidence="6" type="ORF">NHX12_023859</name>
</gene>
<dbReference type="Pfam" id="PF00023">
    <property type="entry name" value="Ank"/>
    <property type="match status" value="1"/>
</dbReference>
<feature type="repeat" description="ANK" evidence="4">
    <location>
        <begin position="172"/>
        <end position="204"/>
    </location>
</feature>
<dbReference type="PROSITE" id="PS50088">
    <property type="entry name" value="ANK_REPEAT"/>
    <property type="match status" value="4"/>
</dbReference>
<dbReference type="CDD" id="cd03723">
    <property type="entry name" value="SOCS_ASB4_ASB18"/>
    <property type="match status" value="1"/>
</dbReference>
<dbReference type="SMART" id="SM00248">
    <property type="entry name" value="ANK"/>
    <property type="match status" value="6"/>
</dbReference>
<comment type="caution">
    <text evidence="6">The sequence shown here is derived from an EMBL/GenBank/DDBJ whole genome shotgun (WGS) entry which is preliminary data.</text>
</comment>
<keyword evidence="3 4" id="KW-0040">ANK repeat</keyword>
<dbReference type="GO" id="GO:0035556">
    <property type="term" value="P:intracellular signal transduction"/>
    <property type="evidence" value="ECO:0007669"/>
    <property type="project" value="InterPro"/>
</dbReference>
<dbReference type="FunFam" id="1.10.750.20:FF:000001">
    <property type="entry name" value="Ankyrin repeat and SOCS box containing 1"/>
    <property type="match status" value="1"/>
</dbReference>
<dbReference type="InterPro" id="IPR001496">
    <property type="entry name" value="SOCS_box"/>
</dbReference>
<comment type="pathway">
    <text evidence="1">Protein modification; protein ubiquitination.</text>
</comment>
<evidence type="ECO:0000256" key="2">
    <source>
        <dbReference type="ARBA" id="ARBA00022737"/>
    </source>
</evidence>
<accession>A0A9Q0ELV8</accession>
<feature type="domain" description="SOCS box" evidence="5">
    <location>
        <begin position="379"/>
        <end position="415"/>
    </location>
</feature>
<dbReference type="PROSITE" id="PS50297">
    <property type="entry name" value="ANK_REP_REGION"/>
    <property type="match status" value="3"/>
</dbReference>
<dbReference type="InterPro" id="IPR002110">
    <property type="entry name" value="Ankyrin_rpt"/>
</dbReference>
<feature type="repeat" description="ANK" evidence="4">
    <location>
        <begin position="104"/>
        <end position="136"/>
    </location>
</feature>
<evidence type="ECO:0000256" key="3">
    <source>
        <dbReference type="ARBA" id="ARBA00023043"/>
    </source>
</evidence>
<dbReference type="Pfam" id="PF13637">
    <property type="entry name" value="Ank_4"/>
    <property type="match status" value="1"/>
</dbReference>